<dbReference type="GO" id="GO:0003700">
    <property type="term" value="F:DNA-binding transcription factor activity"/>
    <property type="evidence" value="ECO:0007669"/>
    <property type="project" value="TreeGrafter"/>
</dbReference>
<dbReference type="GO" id="GO:0045892">
    <property type="term" value="P:negative regulation of DNA-templated transcription"/>
    <property type="evidence" value="ECO:0007669"/>
    <property type="project" value="InterPro"/>
</dbReference>
<evidence type="ECO:0000313" key="7">
    <source>
        <dbReference type="EMBL" id="RMI29403.1"/>
    </source>
</evidence>
<dbReference type="InterPro" id="IPR009057">
    <property type="entry name" value="Homeodomain-like_sf"/>
</dbReference>
<keyword evidence="3 5" id="KW-0238">DNA-binding</keyword>
<feature type="domain" description="HTH tetR-type" evidence="6">
    <location>
        <begin position="1"/>
        <end position="55"/>
    </location>
</feature>
<dbReference type="Pfam" id="PF00440">
    <property type="entry name" value="TetR_N"/>
    <property type="match status" value="1"/>
</dbReference>
<dbReference type="PANTHER" id="PTHR30055:SF151">
    <property type="entry name" value="TRANSCRIPTIONAL REGULATORY PROTEIN"/>
    <property type="match status" value="1"/>
</dbReference>
<dbReference type="PRINTS" id="PR00400">
    <property type="entry name" value="TETREPRESSOR"/>
</dbReference>
<evidence type="ECO:0000256" key="2">
    <source>
        <dbReference type="ARBA" id="ARBA00023015"/>
    </source>
</evidence>
<dbReference type="PRINTS" id="PR00455">
    <property type="entry name" value="HTHTETR"/>
</dbReference>
<evidence type="ECO:0000256" key="4">
    <source>
        <dbReference type="ARBA" id="ARBA00023163"/>
    </source>
</evidence>
<dbReference type="InterPro" id="IPR004111">
    <property type="entry name" value="Repressor_TetR_C"/>
</dbReference>
<keyword evidence="2" id="KW-0805">Transcription regulation</keyword>
<proteinExistence type="predicted"/>
<dbReference type="PROSITE" id="PS50977">
    <property type="entry name" value="HTH_TETR_2"/>
    <property type="match status" value="1"/>
</dbReference>
<dbReference type="Proteomes" id="UP000278673">
    <property type="component" value="Unassembled WGS sequence"/>
</dbReference>
<organism evidence="7 8">
    <name type="scientific">Streptomyces triticirhizae</name>
    <dbReference type="NCBI Taxonomy" id="2483353"/>
    <lineage>
        <taxon>Bacteria</taxon>
        <taxon>Bacillati</taxon>
        <taxon>Actinomycetota</taxon>
        <taxon>Actinomycetes</taxon>
        <taxon>Kitasatosporales</taxon>
        <taxon>Streptomycetaceae</taxon>
        <taxon>Streptomyces</taxon>
    </lineage>
</organism>
<dbReference type="Gene3D" id="1.10.10.60">
    <property type="entry name" value="Homeodomain-like"/>
    <property type="match status" value="1"/>
</dbReference>
<keyword evidence="8" id="KW-1185">Reference proteome</keyword>
<dbReference type="InterPro" id="IPR001647">
    <property type="entry name" value="HTH_TetR"/>
</dbReference>
<protein>
    <submittedName>
        <fullName evidence="7">TetR family transcriptional regulator</fullName>
    </submittedName>
</protein>
<dbReference type="Pfam" id="PF02909">
    <property type="entry name" value="TetR_C_1"/>
    <property type="match status" value="1"/>
</dbReference>
<dbReference type="EMBL" id="RFFJ01000263">
    <property type="protein sequence ID" value="RMI29403.1"/>
    <property type="molecule type" value="Genomic_DNA"/>
</dbReference>
<dbReference type="SUPFAM" id="SSF46689">
    <property type="entry name" value="Homeodomain-like"/>
    <property type="match status" value="1"/>
</dbReference>
<keyword evidence="1" id="KW-0678">Repressor</keyword>
<dbReference type="GO" id="GO:0000976">
    <property type="term" value="F:transcription cis-regulatory region binding"/>
    <property type="evidence" value="ECO:0007669"/>
    <property type="project" value="TreeGrafter"/>
</dbReference>
<dbReference type="PANTHER" id="PTHR30055">
    <property type="entry name" value="HTH-TYPE TRANSCRIPTIONAL REGULATOR RUTR"/>
    <property type="match status" value="1"/>
</dbReference>
<dbReference type="Gene3D" id="1.10.357.10">
    <property type="entry name" value="Tetracycline Repressor, domain 2"/>
    <property type="match status" value="1"/>
</dbReference>
<dbReference type="InterPro" id="IPR050109">
    <property type="entry name" value="HTH-type_TetR-like_transc_reg"/>
</dbReference>
<comment type="caution">
    <text evidence="7">The sequence shown here is derived from an EMBL/GenBank/DDBJ whole genome shotgun (WGS) entry which is preliminary data.</text>
</comment>
<dbReference type="AlphaFoldDB" id="A0A3M2KYR3"/>
<evidence type="ECO:0000313" key="8">
    <source>
        <dbReference type="Proteomes" id="UP000278673"/>
    </source>
</evidence>
<reference evidence="7 8" key="1">
    <citation type="submission" date="2018-10" db="EMBL/GenBank/DDBJ databases">
        <title>Isolation, diversity and antifungal activity of actinobacteria from wheat.</title>
        <authorList>
            <person name="Han C."/>
        </authorList>
    </citation>
    <scope>NUCLEOTIDE SEQUENCE [LARGE SCALE GENOMIC DNA]</scope>
    <source>
        <strain evidence="7 8">NEAU-YY642</strain>
    </source>
</reference>
<evidence type="ECO:0000256" key="5">
    <source>
        <dbReference type="PROSITE-ProRule" id="PRU00335"/>
    </source>
</evidence>
<accession>A0A3M2KYR3</accession>
<gene>
    <name evidence="7" type="ORF">EBN88_27550</name>
</gene>
<keyword evidence="4" id="KW-0804">Transcription</keyword>
<dbReference type="GO" id="GO:0046677">
    <property type="term" value="P:response to antibiotic"/>
    <property type="evidence" value="ECO:0007669"/>
    <property type="project" value="InterPro"/>
</dbReference>
<evidence type="ECO:0000256" key="1">
    <source>
        <dbReference type="ARBA" id="ARBA00022491"/>
    </source>
</evidence>
<dbReference type="SUPFAM" id="SSF48498">
    <property type="entry name" value="Tetracyclin repressor-like, C-terminal domain"/>
    <property type="match status" value="1"/>
</dbReference>
<dbReference type="InterPro" id="IPR036271">
    <property type="entry name" value="Tet_transcr_reg_TetR-rel_C_sf"/>
</dbReference>
<name>A0A3M2KYR3_9ACTN</name>
<evidence type="ECO:0000259" key="6">
    <source>
        <dbReference type="PROSITE" id="PS50977"/>
    </source>
</evidence>
<dbReference type="InterPro" id="IPR003012">
    <property type="entry name" value="Tet_transcr_reg_TetR"/>
</dbReference>
<feature type="DNA-binding region" description="H-T-H motif" evidence="5">
    <location>
        <begin position="18"/>
        <end position="37"/>
    </location>
</feature>
<sequence>MVDAALAVLDETGIEGLTVRAVAERLGVKAPALYWHVRDKQALVDEMGTRVWSGIAAEAAAVPRTGWREVCAGYAWAARRGLLAHRDGARVFSGTYLTDAEVLRQQEGTLAWLGERGFTAEAATDAFAVLTAFVVGHCIEEQARLQAEHDGYTLARRAERVGADEHPLVAASGRHMFAGDGGTRFDALLRVVLDGIAGLRSERR</sequence>
<evidence type="ECO:0000256" key="3">
    <source>
        <dbReference type="ARBA" id="ARBA00023125"/>
    </source>
</evidence>